<feature type="active site" description="Nucleophile" evidence="4">
    <location>
        <position position="65"/>
    </location>
</feature>
<dbReference type="AlphaFoldDB" id="A0A831XMS9"/>
<evidence type="ECO:0000256" key="3">
    <source>
        <dbReference type="ARBA" id="ARBA00023098"/>
    </source>
</evidence>
<protein>
    <submittedName>
        <fullName evidence="6">Patatin</fullName>
    </submittedName>
</protein>
<organism evidence="6">
    <name type="scientific">Geobacter metallireducens</name>
    <dbReference type="NCBI Taxonomy" id="28232"/>
    <lineage>
        <taxon>Bacteria</taxon>
        <taxon>Pseudomonadati</taxon>
        <taxon>Thermodesulfobacteriota</taxon>
        <taxon>Desulfuromonadia</taxon>
        <taxon>Geobacterales</taxon>
        <taxon>Geobacteraceae</taxon>
        <taxon>Geobacter</taxon>
    </lineage>
</organism>
<dbReference type="GO" id="GO:0006631">
    <property type="term" value="P:fatty acid metabolic process"/>
    <property type="evidence" value="ECO:0007669"/>
    <property type="project" value="TreeGrafter"/>
</dbReference>
<feature type="active site" description="Proton acceptor" evidence="4">
    <location>
        <position position="203"/>
    </location>
</feature>
<gene>
    <name evidence="6" type="ORF">ENQ87_11900</name>
</gene>
<feature type="domain" description="PNPLA" evidence="5">
    <location>
        <begin position="19"/>
        <end position="217"/>
    </location>
</feature>
<dbReference type="InterPro" id="IPR016035">
    <property type="entry name" value="Acyl_Trfase/lysoPLipase"/>
</dbReference>
<feature type="short sequence motif" description="GXGXXG" evidence="4">
    <location>
        <begin position="23"/>
        <end position="28"/>
    </location>
</feature>
<feature type="short sequence motif" description="GXSXG" evidence="4">
    <location>
        <begin position="63"/>
        <end position="67"/>
    </location>
</feature>
<evidence type="ECO:0000256" key="1">
    <source>
        <dbReference type="ARBA" id="ARBA00022801"/>
    </source>
</evidence>
<sequence length="374" mass="41186">MSQEALKQRITAAGPKKILALDGGGIRGIMTVEVLAGIEETLRQRLNRDSGFVLADYFDFFAGTSTGAIIAACLSLGMSTAQIRDFYVASGREMFDKAFLLKRFRYKYEDEKLAGKLQEVFGKDTALGSDKLKTLLMMVMRNASTDSPWPVSNNPGAKYNSRDRADCNLNIPLWQLVRASTAAPVYFPPEVVHVGSKEFIFVDGGITTYNNPAFQAFLMATVEPYNLRWPAGEEKLLVVSVGTGTSPQANADLAPDEMNLLYNAGSIPSALMYAALNEQDFLCRTFGRCLAGDPLDREVGDMIGKSGPVAPKLFTYLRYNAELTREGLDSLGLFHIEPEKVQKLDSVEHIPELQEVGKAVVAKKMEPEHFVSFL</sequence>
<proteinExistence type="predicted"/>
<dbReference type="EMBL" id="DSOV01000053">
    <property type="protein sequence ID" value="HEN43048.1"/>
    <property type="molecule type" value="Genomic_DNA"/>
</dbReference>
<accession>A0A831XMS9</accession>
<dbReference type="PANTHER" id="PTHR24185">
    <property type="entry name" value="CALCIUM-INDEPENDENT PHOSPHOLIPASE A2-GAMMA"/>
    <property type="match status" value="1"/>
</dbReference>
<evidence type="ECO:0000256" key="2">
    <source>
        <dbReference type="ARBA" id="ARBA00022963"/>
    </source>
</evidence>
<dbReference type="GO" id="GO:0016020">
    <property type="term" value="C:membrane"/>
    <property type="evidence" value="ECO:0007669"/>
    <property type="project" value="TreeGrafter"/>
</dbReference>
<evidence type="ECO:0000313" key="6">
    <source>
        <dbReference type="EMBL" id="HEN43048.1"/>
    </source>
</evidence>
<dbReference type="InterPro" id="IPR002641">
    <property type="entry name" value="PNPLA_dom"/>
</dbReference>
<evidence type="ECO:0000256" key="4">
    <source>
        <dbReference type="PROSITE-ProRule" id="PRU01161"/>
    </source>
</evidence>
<reference evidence="6" key="1">
    <citation type="journal article" date="2020" name="mSystems">
        <title>Genome- and Community-Level Interaction Insights into Carbon Utilization and Element Cycling Functions of Hydrothermarchaeota in Hydrothermal Sediment.</title>
        <authorList>
            <person name="Zhou Z."/>
            <person name="Liu Y."/>
            <person name="Xu W."/>
            <person name="Pan J."/>
            <person name="Luo Z.H."/>
            <person name="Li M."/>
        </authorList>
    </citation>
    <scope>NUCLEOTIDE SEQUENCE [LARGE SCALE GENOMIC DNA]</scope>
    <source>
        <strain evidence="6">SpSt-349</strain>
    </source>
</reference>
<name>A0A831XMS9_GEOME</name>
<dbReference type="GO" id="GO:0016042">
    <property type="term" value="P:lipid catabolic process"/>
    <property type="evidence" value="ECO:0007669"/>
    <property type="project" value="UniProtKB-UniRule"/>
</dbReference>
<dbReference type="PANTHER" id="PTHR24185:SF1">
    <property type="entry name" value="CALCIUM-INDEPENDENT PHOSPHOLIPASE A2-GAMMA"/>
    <property type="match status" value="1"/>
</dbReference>
<dbReference type="SUPFAM" id="SSF52151">
    <property type="entry name" value="FabD/lysophospholipase-like"/>
    <property type="match status" value="1"/>
</dbReference>
<dbReference type="PROSITE" id="PS51635">
    <property type="entry name" value="PNPLA"/>
    <property type="match status" value="1"/>
</dbReference>
<feature type="short sequence motif" description="DGA/G" evidence="4">
    <location>
        <begin position="203"/>
        <end position="205"/>
    </location>
</feature>
<dbReference type="Gene3D" id="3.40.1090.10">
    <property type="entry name" value="Cytosolic phospholipase A2 catalytic domain"/>
    <property type="match status" value="1"/>
</dbReference>
<comment type="caution">
    <text evidence="6">The sequence shown here is derived from an EMBL/GenBank/DDBJ whole genome shotgun (WGS) entry which is preliminary data.</text>
</comment>
<keyword evidence="2 4" id="KW-0442">Lipid degradation</keyword>
<dbReference type="GO" id="GO:0004620">
    <property type="term" value="F:phospholipase activity"/>
    <property type="evidence" value="ECO:0007669"/>
    <property type="project" value="TreeGrafter"/>
</dbReference>
<keyword evidence="1 4" id="KW-0378">Hydrolase</keyword>
<dbReference type="Pfam" id="PF01734">
    <property type="entry name" value="Patatin"/>
    <property type="match status" value="1"/>
</dbReference>
<keyword evidence="3 4" id="KW-0443">Lipid metabolism</keyword>
<evidence type="ECO:0000259" key="5">
    <source>
        <dbReference type="PROSITE" id="PS51635"/>
    </source>
</evidence>